<organism evidence="2 3">
    <name type="scientific">Aldrovandia affinis</name>
    <dbReference type="NCBI Taxonomy" id="143900"/>
    <lineage>
        <taxon>Eukaryota</taxon>
        <taxon>Metazoa</taxon>
        <taxon>Chordata</taxon>
        <taxon>Craniata</taxon>
        <taxon>Vertebrata</taxon>
        <taxon>Euteleostomi</taxon>
        <taxon>Actinopterygii</taxon>
        <taxon>Neopterygii</taxon>
        <taxon>Teleostei</taxon>
        <taxon>Notacanthiformes</taxon>
        <taxon>Halosauridae</taxon>
        <taxon>Aldrovandia</taxon>
    </lineage>
</organism>
<dbReference type="AlphaFoldDB" id="A0AAD7W196"/>
<feature type="compositionally biased region" description="Basic and acidic residues" evidence="1">
    <location>
        <begin position="39"/>
        <end position="52"/>
    </location>
</feature>
<dbReference type="Proteomes" id="UP001221898">
    <property type="component" value="Unassembled WGS sequence"/>
</dbReference>
<feature type="compositionally biased region" description="Basic and acidic residues" evidence="1">
    <location>
        <begin position="91"/>
        <end position="101"/>
    </location>
</feature>
<feature type="region of interest" description="Disordered" evidence="1">
    <location>
        <begin position="1"/>
        <end position="116"/>
    </location>
</feature>
<dbReference type="EMBL" id="JAINUG010000389">
    <property type="protein sequence ID" value="KAJ8372721.1"/>
    <property type="molecule type" value="Genomic_DNA"/>
</dbReference>
<protein>
    <submittedName>
        <fullName evidence="2">Uncharacterized protein</fullName>
    </submittedName>
</protein>
<evidence type="ECO:0000256" key="1">
    <source>
        <dbReference type="SAM" id="MobiDB-lite"/>
    </source>
</evidence>
<sequence>MLRYDSRMGGGERARAFPLGSTDSLTCTRVARRAGCPSGRREDKAGDHDDSPGRSAPLLPGLRGGAQRSLLNGPLCHDGGGGGGATTPLHTELDAQTESRTDPSAPPPRAEKGGLA</sequence>
<reference evidence="2" key="1">
    <citation type="journal article" date="2023" name="Science">
        <title>Genome structures resolve the early diversification of teleost fishes.</title>
        <authorList>
            <person name="Parey E."/>
            <person name="Louis A."/>
            <person name="Montfort J."/>
            <person name="Bouchez O."/>
            <person name="Roques C."/>
            <person name="Iampietro C."/>
            <person name="Lluch J."/>
            <person name="Castinel A."/>
            <person name="Donnadieu C."/>
            <person name="Desvignes T."/>
            <person name="Floi Bucao C."/>
            <person name="Jouanno E."/>
            <person name="Wen M."/>
            <person name="Mejri S."/>
            <person name="Dirks R."/>
            <person name="Jansen H."/>
            <person name="Henkel C."/>
            <person name="Chen W.J."/>
            <person name="Zahm M."/>
            <person name="Cabau C."/>
            <person name="Klopp C."/>
            <person name="Thompson A.W."/>
            <person name="Robinson-Rechavi M."/>
            <person name="Braasch I."/>
            <person name="Lecointre G."/>
            <person name="Bobe J."/>
            <person name="Postlethwait J.H."/>
            <person name="Berthelot C."/>
            <person name="Roest Crollius H."/>
            <person name="Guiguen Y."/>
        </authorList>
    </citation>
    <scope>NUCLEOTIDE SEQUENCE</scope>
    <source>
        <strain evidence="2">NC1722</strain>
    </source>
</reference>
<feature type="compositionally biased region" description="Basic and acidic residues" evidence="1">
    <location>
        <begin position="1"/>
        <end position="15"/>
    </location>
</feature>
<proteinExistence type="predicted"/>
<evidence type="ECO:0000313" key="3">
    <source>
        <dbReference type="Proteomes" id="UP001221898"/>
    </source>
</evidence>
<keyword evidence="3" id="KW-1185">Reference proteome</keyword>
<name>A0AAD7W196_9TELE</name>
<comment type="caution">
    <text evidence="2">The sequence shown here is derived from an EMBL/GenBank/DDBJ whole genome shotgun (WGS) entry which is preliminary data.</text>
</comment>
<accession>A0AAD7W196</accession>
<evidence type="ECO:0000313" key="2">
    <source>
        <dbReference type="EMBL" id="KAJ8372721.1"/>
    </source>
</evidence>
<gene>
    <name evidence="2" type="ORF">AAFF_G00277900</name>
</gene>